<evidence type="ECO:0000313" key="2">
    <source>
        <dbReference type="EMBL" id="OCX20816.1"/>
    </source>
</evidence>
<proteinExistence type="predicted"/>
<dbReference type="Pfam" id="PF00155">
    <property type="entry name" value="Aminotran_1_2"/>
    <property type="match status" value="1"/>
</dbReference>
<keyword evidence="3" id="KW-1185">Reference proteome</keyword>
<gene>
    <name evidence="2" type="ORF">QV13_08775</name>
</gene>
<feature type="domain" description="Aminotransferase class I/classII large" evidence="1">
    <location>
        <begin position="12"/>
        <end position="277"/>
    </location>
</feature>
<dbReference type="CDD" id="cd00609">
    <property type="entry name" value="AAT_like"/>
    <property type="match status" value="1"/>
</dbReference>
<sequence>MMLTLAAVVGSGGLVLVEAFSYYGFRRLAGFLNVEVDCIEMDRDGALPDAFEDACRTRSPKALFLTPTIHNPTTLVMSLERRREIIDIARKYGVAIIEDDVYGALPHDAPPPIAALAPDICWFATGLAKCVSPGLKAGYLVAPSTSHAASVFERFQVTSTWHMSPLSSALADKWISGGTAKRILDAVRAEASGRQEIAREILAGSQYAAHPNGLHLWLTLPVQHDQDSFIDAAAKAGVILRPGSMFAFHPDRPVDAIRIVLGSPETREELRRALSAIRETAGA</sequence>
<dbReference type="InterPro" id="IPR015424">
    <property type="entry name" value="PyrdxlP-dep_Trfase"/>
</dbReference>
<dbReference type="PANTHER" id="PTHR46577:SF1">
    <property type="entry name" value="HTH-TYPE TRANSCRIPTIONAL REGULATORY PROTEIN GABR"/>
    <property type="match status" value="1"/>
</dbReference>
<organism evidence="2 3">
    <name type="scientific">Mesorhizobium hungaricum</name>
    <dbReference type="NCBI Taxonomy" id="1566387"/>
    <lineage>
        <taxon>Bacteria</taxon>
        <taxon>Pseudomonadati</taxon>
        <taxon>Pseudomonadota</taxon>
        <taxon>Alphaproteobacteria</taxon>
        <taxon>Hyphomicrobiales</taxon>
        <taxon>Phyllobacteriaceae</taxon>
        <taxon>Mesorhizobium</taxon>
    </lineage>
</organism>
<dbReference type="InterPro" id="IPR015421">
    <property type="entry name" value="PyrdxlP-dep_Trfase_major"/>
</dbReference>
<evidence type="ECO:0000313" key="3">
    <source>
        <dbReference type="Proteomes" id="UP000094412"/>
    </source>
</evidence>
<dbReference type="InterPro" id="IPR004839">
    <property type="entry name" value="Aminotransferase_I/II_large"/>
</dbReference>
<dbReference type="GO" id="GO:0030170">
    <property type="term" value="F:pyridoxal phosphate binding"/>
    <property type="evidence" value="ECO:0007669"/>
    <property type="project" value="InterPro"/>
</dbReference>
<dbReference type="EMBL" id="MDEO01000029">
    <property type="protein sequence ID" value="OCX20816.1"/>
    <property type="molecule type" value="Genomic_DNA"/>
</dbReference>
<name>A0A1C2E1M8_9HYPH</name>
<protein>
    <recommendedName>
        <fullName evidence="1">Aminotransferase class I/classII large domain-containing protein</fullName>
    </recommendedName>
</protein>
<dbReference type="InterPro" id="IPR051446">
    <property type="entry name" value="HTH_trans_reg/aminotransferase"/>
</dbReference>
<dbReference type="SUPFAM" id="SSF53383">
    <property type="entry name" value="PLP-dependent transferases"/>
    <property type="match status" value="1"/>
</dbReference>
<reference evidence="2 3" key="1">
    <citation type="submission" date="2016-08" db="EMBL/GenBank/DDBJ databases">
        <title>Whole genome sequence of Mesorhizobium sp. strain UASWS1009 isolated from industrial sewage.</title>
        <authorList>
            <person name="Crovadore J."/>
            <person name="Calmin G."/>
            <person name="Chablais R."/>
            <person name="Cochard B."/>
            <person name="Lefort F."/>
        </authorList>
    </citation>
    <scope>NUCLEOTIDE SEQUENCE [LARGE SCALE GENOMIC DNA]</scope>
    <source>
        <strain evidence="2 3">UASWS1009</strain>
    </source>
</reference>
<dbReference type="Proteomes" id="UP000094412">
    <property type="component" value="Unassembled WGS sequence"/>
</dbReference>
<comment type="caution">
    <text evidence="2">The sequence shown here is derived from an EMBL/GenBank/DDBJ whole genome shotgun (WGS) entry which is preliminary data.</text>
</comment>
<dbReference type="STRING" id="1566387.QV13_08775"/>
<evidence type="ECO:0000259" key="1">
    <source>
        <dbReference type="Pfam" id="PF00155"/>
    </source>
</evidence>
<dbReference type="Gene3D" id="3.40.640.10">
    <property type="entry name" value="Type I PLP-dependent aspartate aminotransferase-like (Major domain)"/>
    <property type="match status" value="1"/>
</dbReference>
<dbReference type="PANTHER" id="PTHR46577">
    <property type="entry name" value="HTH-TYPE TRANSCRIPTIONAL REGULATORY PROTEIN GABR"/>
    <property type="match status" value="1"/>
</dbReference>
<dbReference type="AlphaFoldDB" id="A0A1C2E1M8"/>
<accession>A0A1C2E1M8</accession>